<dbReference type="Proteomes" id="UP000008672">
    <property type="component" value="Unassembled WGS sequence"/>
</dbReference>
<sequence length="364" mass="39966">MDPSLFLYVLTVAWTLTYGQRPSRNNTSLIAQCGGEITGDSGYIASPDFPSQYPPNKRCTWLITVPEGQVVMLSFQIFDIEMDTLCRYDYLDVYNGHSNRSQRLGRFCGTFRPGAILSTSNKMALEMVSDEGMAGKGFVALYNGGIPHVNDQQFCGGKMEKPQGSLKTPNWPEKNYPAGISCSWYIIAPANQVIELSFDKFDVESDNYCRYDYVAIFNGGETDDSKRLGKFCGDIPPEPIISNGSELLVQFVSDLSVTSDGFMAMYNTKPKSRTKLVAIPKKPSKPVKPTLRPKPIPTKKPAQAGNLKPGVKPGPKPKPGQASRLRQPIRTGPQGGRRLGNATIPMRRKVIAHTTNSTGGKVLA</sequence>
<dbReference type="GO" id="GO:0005518">
    <property type="term" value="F:collagen binding"/>
    <property type="evidence" value="ECO:0007669"/>
    <property type="project" value="TreeGrafter"/>
</dbReference>
<dbReference type="AlphaFoldDB" id="H2ZSE4"/>
<feature type="disulfide bond" evidence="3">
    <location>
        <begin position="155"/>
        <end position="182"/>
    </location>
</feature>
<keyword evidence="8" id="KW-1185">Reference proteome</keyword>
<dbReference type="CDD" id="cd00041">
    <property type="entry name" value="CUB"/>
    <property type="match status" value="2"/>
</dbReference>
<dbReference type="EMBL" id="AFYH01267070">
    <property type="status" value="NOT_ANNOTATED_CDS"/>
    <property type="molecule type" value="Genomic_DNA"/>
</dbReference>
<dbReference type="InterPro" id="IPR000859">
    <property type="entry name" value="CUB_dom"/>
</dbReference>
<dbReference type="Gene3D" id="2.60.120.290">
    <property type="entry name" value="Spermadhesin, CUB domain"/>
    <property type="match status" value="2"/>
</dbReference>
<dbReference type="EMBL" id="AFYH01267067">
    <property type="status" value="NOT_ANNOTATED_CDS"/>
    <property type="molecule type" value="Genomic_DNA"/>
</dbReference>
<dbReference type="GO" id="GO:0005615">
    <property type="term" value="C:extracellular space"/>
    <property type="evidence" value="ECO:0007669"/>
    <property type="project" value="TreeGrafter"/>
</dbReference>
<dbReference type="GO" id="GO:0016504">
    <property type="term" value="F:peptidase activator activity"/>
    <property type="evidence" value="ECO:0007669"/>
    <property type="project" value="TreeGrafter"/>
</dbReference>
<evidence type="ECO:0000259" key="6">
    <source>
        <dbReference type="PROSITE" id="PS01180"/>
    </source>
</evidence>
<proteinExistence type="predicted"/>
<dbReference type="STRING" id="7897.ENSLACP00000000315"/>
<dbReference type="GO" id="GO:0006508">
    <property type="term" value="P:proteolysis"/>
    <property type="evidence" value="ECO:0007669"/>
    <property type="project" value="TreeGrafter"/>
</dbReference>
<comment type="caution">
    <text evidence="3">Lacks conserved residue(s) required for the propagation of feature annotation.</text>
</comment>
<dbReference type="FunFam" id="2.60.120.290:FF:000013">
    <property type="entry name" value="Membrane frizzled-related protein"/>
    <property type="match status" value="1"/>
</dbReference>
<feature type="signal peptide" evidence="5">
    <location>
        <begin position="1"/>
        <end position="19"/>
    </location>
</feature>
<protein>
    <submittedName>
        <fullName evidence="7">Procollagen C-endopeptidase enhancer</fullName>
    </submittedName>
</protein>
<dbReference type="InterPro" id="IPR035914">
    <property type="entry name" value="Sperma_CUB_dom_sf"/>
</dbReference>
<reference evidence="8" key="1">
    <citation type="submission" date="2011-08" db="EMBL/GenBank/DDBJ databases">
        <title>The draft genome of Latimeria chalumnae.</title>
        <authorList>
            <person name="Di Palma F."/>
            <person name="Alfoldi J."/>
            <person name="Johnson J."/>
            <person name="Berlin A."/>
            <person name="Gnerre S."/>
            <person name="Jaffe D."/>
            <person name="MacCallum I."/>
            <person name="Young S."/>
            <person name="Walker B.J."/>
            <person name="Lander E."/>
            <person name="Lindblad-Toh K."/>
        </authorList>
    </citation>
    <scope>NUCLEOTIDE SEQUENCE [LARGE SCALE GENOMIC DNA]</scope>
    <source>
        <strain evidence="8">Wild caught</strain>
    </source>
</reference>
<dbReference type="Pfam" id="PF00431">
    <property type="entry name" value="CUB"/>
    <property type="match status" value="2"/>
</dbReference>
<keyword evidence="1" id="KW-0677">Repeat</keyword>
<organism evidence="7 8">
    <name type="scientific">Latimeria chalumnae</name>
    <name type="common">Coelacanth</name>
    <dbReference type="NCBI Taxonomy" id="7897"/>
    <lineage>
        <taxon>Eukaryota</taxon>
        <taxon>Metazoa</taxon>
        <taxon>Chordata</taxon>
        <taxon>Craniata</taxon>
        <taxon>Vertebrata</taxon>
        <taxon>Euteleostomi</taxon>
        <taxon>Coelacanthiformes</taxon>
        <taxon>Coelacanthidae</taxon>
        <taxon>Latimeria</taxon>
    </lineage>
</organism>
<dbReference type="SMART" id="SM00042">
    <property type="entry name" value="CUB"/>
    <property type="match status" value="2"/>
</dbReference>
<name>H2ZSE4_LATCH</name>
<feature type="compositionally biased region" description="Polar residues" evidence="4">
    <location>
        <begin position="353"/>
        <end position="364"/>
    </location>
</feature>
<evidence type="ECO:0000256" key="5">
    <source>
        <dbReference type="SAM" id="SignalP"/>
    </source>
</evidence>
<dbReference type="PANTHER" id="PTHR24251">
    <property type="entry name" value="OVOCHYMASE-RELATED"/>
    <property type="match status" value="1"/>
</dbReference>
<evidence type="ECO:0000313" key="7">
    <source>
        <dbReference type="Ensembl" id="ENSLACP00000000315.1"/>
    </source>
</evidence>
<dbReference type="GeneTree" id="ENSGT00940000159264"/>
<reference evidence="7" key="2">
    <citation type="submission" date="2025-08" db="UniProtKB">
        <authorList>
            <consortium name="Ensembl"/>
        </authorList>
    </citation>
    <scope>IDENTIFICATION</scope>
</reference>
<dbReference type="Bgee" id="ENSLACG00000000284">
    <property type="expression patterns" value="Expressed in pelvic fin and 6 other cell types or tissues"/>
</dbReference>
<gene>
    <name evidence="7" type="primary">PCOLCE</name>
</gene>
<evidence type="ECO:0000256" key="4">
    <source>
        <dbReference type="SAM" id="MobiDB-lite"/>
    </source>
</evidence>
<dbReference type="EMBL" id="AFYH01267069">
    <property type="status" value="NOT_ANNOTATED_CDS"/>
    <property type="molecule type" value="Genomic_DNA"/>
</dbReference>
<evidence type="ECO:0000313" key="8">
    <source>
        <dbReference type="Proteomes" id="UP000008672"/>
    </source>
</evidence>
<dbReference type="PROSITE" id="PS01180">
    <property type="entry name" value="CUB"/>
    <property type="match status" value="2"/>
</dbReference>
<dbReference type="EMBL" id="AFYH01267068">
    <property type="status" value="NOT_ANNOTATED_CDS"/>
    <property type="molecule type" value="Genomic_DNA"/>
</dbReference>
<feature type="domain" description="CUB" evidence="6">
    <location>
        <begin position="155"/>
        <end position="269"/>
    </location>
</feature>
<evidence type="ECO:0000256" key="1">
    <source>
        <dbReference type="ARBA" id="ARBA00022737"/>
    </source>
</evidence>
<dbReference type="OMA" id="FDLEWGG"/>
<evidence type="ECO:0000256" key="2">
    <source>
        <dbReference type="ARBA" id="ARBA00023157"/>
    </source>
</evidence>
<feature type="region of interest" description="Disordered" evidence="4">
    <location>
        <begin position="280"/>
        <end position="364"/>
    </location>
</feature>
<keyword evidence="5" id="KW-0732">Signal</keyword>
<dbReference type="SUPFAM" id="SSF49854">
    <property type="entry name" value="Spermadhesin, CUB domain"/>
    <property type="match status" value="2"/>
</dbReference>
<dbReference type="HOGENOM" id="CLU_760662_0_0_1"/>
<accession>H2ZSE4</accession>
<dbReference type="PANTHER" id="PTHR24251:SF24">
    <property type="entry name" value="PROCOLLAGEN C-ENDOPEPTIDASE ENHANCER 1"/>
    <property type="match status" value="1"/>
</dbReference>
<dbReference type="eggNOG" id="ENOG502QTZ9">
    <property type="taxonomic scope" value="Eukaryota"/>
</dbReference>
<keyword evidence="2 3" id="KW-1015">Disulfide bond</keyword>
<reference evidence="7" key="3">
    <citation type="submission" date="2025-09" db="UniProtKB">
        <authorList>
            <consortium name="Ensembl"/>
        </authorList>
    </citation>
    <scope>IDENTIFICATION</scope>
</reference>
<evidence type="ECO:0000256" key="3">
    <source>
        <dbReference type="PROSITE-ProRule" id="PRU00059"/>
    </source>
</evidence>
<dbReference type="InParanoid" id="H2ZSE4"/>
<feature type="domain" description="CUB" evidence="6">
    <location>
        <begin position="33"/>
        <end position="145"/>
    </location>
</feature>
<dbReference type="Ensembl" id="ENSLACT00000000317.1">
    <property type="protein sequence ID" value="ENSLACP00000000315.1"/>
    <property type="gene ID" value="ENSLACG00000000284.1"/>
</dbReference>
<feature type="chain" id="PRO_5003579474" evidence="5">
    <location>
        <begin position="20"/>
        <end position="364"/>
    </location>
</feature>
<dbReference type="FunFam" id="2.60.120.290:FF:000005">
    <property type="entry name" value="Procollagen C-endopeptidase enhancer 1"/>
    <property type="match status" value="1"/>
</dbReference>
<dbReference type="EMBL" id="AFYH01267071">
    <property type="status" value="NOT_ANNOTATED_CDS"/>
    <property type="molecule type" value="Genomic_DNA"/>
</dbReference>